<proteinExistence type="inferred from homology"/>
<feature type="region of interest" description="Disordered" evidence="5">
    <location>
        <begin position="67"/>
        <end position="88"/>
    </location>
</feature>
<comment type="subcellular location">
    <subcellularLocation>
        <location evidence="1 4">Cytoplasm</location>
    </subcellularLocation>
</comment>
<sequence>MTIRILSQEELSTERGKTSTVGQIPPLLFSAPAHLYRRRAERLSALAVKHPFGDYLRFAATLANAQHHAQHDHPLPEGERQQLAHALTTQQATATDNLLISPARTNARRAPLAHLPRLGADLDPRDEINPHRHWQQLLYAIIAELLPQADEPVRSVLENLAKTSAGELDTLASALLEYDFNVVGSDKAPFIWAALGVYRAQCAAALSSLGQAQADYGEARQHCPVCGCVPVCGVVHLGTQAGLRYLHCALCESEWHVVRVKCSNCEQTGKLDYWSLDSEQAAVKAESCGDCGSYIKLLYQEKDPQVEAVADDLASLFLDAQLEEKSLLRSTLNPLVFPAGE</sequence>
<dbReference type="SUPFAM" id="SSF144020">
    <property type="entry name" value="FdhE-like"/>
    <property type="match status" value="1"/>
</dbReference>
<evidence type="ECO:0000256" key="4">
    <source>
        <dbReference type="HAMAP-Rule" id="MF_00611"/>
    </source>
</evidence>
<feature type="domain" description="FdhE central" evidence="7">
    <location>
        <begin position="222"/>
        <end position="259"/>
    </location>
</feature>
<reference evidence="9" key="1">
    <citation type="submission" date="2021-03" db="EMBL/GenBank/DDBJ databases">
        <title>Plesiomonas shigelloides zfcc0051, isolated from zebrafish feces.</title>
        <authorList>
            <person name="Vanderhoek Z."/>
            <person name="Gaulke C."/>
        </authorList>
    </citation>
    <scope>NUCLEOTIDE SEQUENCE</scope>
    <source>
        <strain evidence="9">Zfcc0051</strain>
    </source>
</reference>
<dbReference type="EMBL" id="JAFNAA010000014">
    <property type="protein sequence ID" value="MBO1109087.1"/>
    <property type="molecule type" value="Genomic_DNA"/>
</dbReference>
<evidence type="ECO:0000256" key="1">
    <source>
        <dbReference type="ARBA" id="ARBA00004496"/>
    </source>
</evidence>
<organism evidence="9 10">
    <name type="scientific">Plesiomonas shigelloides</name>
    <name type="common">Aeromonas shigelloides</name>
    <dbReference type="NCBI Taxonomy" id="703"/>
    <lineage>
        <taxon>Bacteria</taxon>
        <taxon>Pseudomonadati</taxon>
        <taxon>Pseudomonadota</taxon>
        <taxon>Gammaproteobacteria</taxon>
        <taxon>Enterobacterales</taxon>
        <taxon>Enterobacteriaceae</taxon>
        <taxon>Plesiomonas</taxon>
    </lineage>
</organism>
<evidence type="ECO:0000313" key="9">
    <source>
        <dbReference type="EMBL" id="MBO1109087.1"/>
    </source>
</evidence>
<evidence type="ECO:0000259" key="6">
    <source>
        <dbReference type="Pfam" id="PF04216"/>
    </source>
</evidence>
<dbReference type="HAMAP" id="MF_00611">
    <property type="entry name" value="FdeH"/>
    <property type="match status" value="1"/>
</dbReference>
<feature type="compositionally biased region" description="Basic and acidic residues" evidence="5">
    <location>
        <begin position="69"/>
        <end position="82"/>
    </location>
</feature>
<feature type="domain" description="FdhE N-terminal" evidence="6">
    <location>
        <begin position="24"/>
        <end position="208"/>
    </location>
</feature>
<dbReference type="AlphaFoldDB" id="A0A8I1WA39"/>
<dbReference type="Gene3D" id="3.90.1670.10">
    <property type="entry name" value="FdhE-like domain"/>
    <property type="match status" value="1"/>
</dbReference>
<evidence type="ECO:0000313" key="10">
    <source>
        <dbReference type="Proteomes" id="UP000664658"/>
    </source>
</evidence>
<protein>
    <recommendedName>
        <fullName evidence="4">Protein FdhE homolog</fullName>
    </recommendedName>
</protein>
<dbReference type="InterPro" id="IPR006452">
    <property type="entry name" value="Formate_DH_accessory"/>
</dbReference>
<comment type="function">
    <text evidence="4">Necessary for formate dehydrogenase activity.</text>
</comment>
<dbReference type="Proteomes" id="UP000664658">
    <property type="component" value="Unassembled WGS sequence"/>
</dbReference>
<accession>A0A8I1WA39</accession>
<gene>
    <name evidence="4 9" type="primary">fdhE</name>
    <name evidence="9" type="ORF">J2R62_12860</name>
</gene>
<keyword evidence="2 4" id="KW-0963">Cytoplasm</keyword>
<dbReference type="NCBIfam" id="TIGR01562">
    <property type="entry name" value="FdhE"/>
    <property type="match status" value="1"/>
</dbReference>
<dbReference type="GO" id="GO:0008199">
    <property type="term" value="F:ferric iron binding"/>
    <property type="evidence" value="ECO:0007669"/>
    <property type="project" value="TreeGrafter"/>
</dbReference>
<dbReference type="PIRSF" id="PIRSF018296">
    <property type="entry name" value="Format_dh_formtn"/>
    <property type="match status" value="1"/>
</dbReference>
<dbReference type="RefSeq" id="WP_207542365.1">
    <property type="nucleotide sequence ID" value="NZ_JAFNAA010000014.1"/>
</dbReference>
<evidence type="ECO:0000256" key="3">
    <source>
        <dbReference type="ARBA" id="ARBA00061033"/>
    </source>
</evidence>
<name>A0A8I1WA39_PLESH</name>
<dbReference type="CDD" id="cd16341">
    <property type="entry name" value="FdhE"/>
    <property type="match status" value="1"/>
</dbReference>
<dbReference type="InterPro" id="IPR024064">
    <property type="entry name" value="FdhE-like_sf"/>
</dbReference>
<evidence type="ECO:0000256" key="5">
    <source>
        <dbReference type="SAM" id="MobiDB-lite"/>
    </source>
</evidence>
<feature type="domain" description="FdhE C-terminal" evidence="8">
    <location>
        <begin position="260"/>
        <end position="335"/>
    </location>
</feature>
<dbReference type="Pfam" id="PF04216">
    <property type="entry name" value="FdhE_N"/>
    <property type="match status" value="1"/>
</dbReference>
<dbReference type="GO" id="GO:0051604">
    <property type="term" value="P:protein maturation"/>
    <property type="evidence" value="ECO:0007669"/>
    <property type="project" value="TreeGrafter"/>
</dbReference>
<dbReference type="InterPro" id="IPR056796">
    <property type="entry name" value="FdhE_C"/>
</dbReference>
<comment type="caution">
    <text evidence="9">The sequence shown here is derived from an EMBL/GenBank/DDBJ whole genome shotgun (WGS) entry which is preliminary data.</text>
</comment>
<comment type="similarity">
    <text evidence="3 4">Belongs to the FdhE family.</text>
</comment>
<dbReference type="GO" id="GO:0005829">
    <property type="term" value="C:cytosol"/>
    <property type="evidence" value="ECO:0007669"/>
    <property type="project" value="TreeGrafter"/>
</dbReference>
<dbReference type="Pfam" id="PF24859">
    <property type="entry name" value="FdhE_central"/>
    <property type="match status" value="1"/>
</dbReference>
<dbReference type="PANTHER" id="PTHR37689">
    <property type="entry name" value="PROTEIN FDHE"/>
    <property type="match status" value="1"/>
</dbReference>
<dbReference type="InterPro" id="IPR056774">
    <property type="entry name" value="FdhE_N"/>
</dbReference>
<evidence type="ECO:0000259" key="8">
    <source>
        <dbReference type="Pfam" id="PF24860"/>
    </source>
</evidence>
<evidence type="ECO:0000256" key="2">
    <source>
        <dbReference type="ARBA" id="ARBA00022490"/>
    </source>
</evidence>
<evidence type="ECO:0000259" key="7">
    <source>
        <dbReference type="Pfam" id="PF24859"/>
    </source>
</evidence>
<dbReference type="PANTHER" id="PTHR37689:SF1">
    <property type="entry name" value="PROTEIN FDHE"/>
    <property type="match status" value="1"/>
</dbReference>
<dbReference type="Pfam" id="PF24860">
    <property type="entry name" value="FdhE_C"/>
    <property type="match status" value="1"/>
</dbReference>
<dbReference type="FunFam" id="3.90.1670.10:FF:000001">
    <property type="entry name" value="Protein FdhE"/>
    <property type="match status" value="1"/>
</dbReference>
<dbReference type="InterPro" id="IPR056797">
    <property type="entry name" value="FdhE_central"/>
</dbReference>